<accession>A0A6S7HWM5</accession>
<protein>
    <submittedName>
        <fullName evidence="1">Uncharacterized protein</fullName>
    </submittedName>
</protein>
<organism evidence="1 2">
    <name type="scientific">Paramuricea clavata</name>
    <name type="common">Red gorgonian</name>
    <name type="synonym">Violescent sea-whip</name>
    <dbReference type="NCBI Taxonomy" id="317549"/>
    <lineage>
        <taxon>Eukaryota</taxon>
        <taxon>Metazoa</taxon>
        <taxon>Cnidaria</taxon>
        <taxon>Anthozoa</taxon>
        <taxon>Octocorallia</taxon>
        <taxon>Malacalcyonacea</taxon>
        <taxon>Plexauridae</taxon>
        <taxon>Paramuricea</taxon>
    </lineage>
</organism>
<name>A0A6S7HWM5_PARCT</name>
<reference evidence="1" key="1">
    <citation type="submission" date="2020-04" db="EMBL/GenBank/DDBJ databases">
        <authorList>
            <person name="Alioto T."/>
            <person name="Alioto T."/>
            <person name="Gomez Garrido J."/>
        </authorList>
    </citation>
    <scope>NUCLEOTIDE SEQUENCE</scope>
    <source>
        <strain evidence="1">A484AB</strain>
    </source>
</reference>
<dbReference type="EMBL" id="CACRXK020003555">
    <property type="protein sequence ID" value="CAB3999281.1"/>
    <property type="molecule type" value="Genomic_DNA"/>
</dbReference>
<gene>
    <name evidence="1" type="ORF">PACLA_8A019672</name>
</gene>
<dbReference type="Proteomes" id="UP001152795">
    <property type="component" value="Unassembled WGS sequence"/>
</dbReference>
<keyword evidence="2" id="KW-1185">Reference proteome</keyword>
<evidence type="ECO:0000313" key="2">
    <source>
        <dbReference type="Proteomes" id="UP001152795"/>
    </source>
</evidence>
<dbReference type="AlphaFoldDB" id="A0A6S7HWM5"/>
<comment type="caution">
    <text evidence="1">The sequence shown here is derived from an EMBL/GenBank/DDBJ whole genome shotgun (WGS) entry which is preliminary data.</text>
</comment>
<proteinExistence type="predicted"/>
<evidence type="ECO:0000313" key="1">
    <source>
        <dbReference type="EMBL" id="CAB3999281.1"/>
    </source>
</evidence>
<sequence>MEWMLISNNNIVTDAQQEEWRKDQKRQKILTSRISTERNSSKFSTYKHKPLPTTLKRHVIFLPQQLTGFFLHRTMVKEEDVDSLVKMLPRSLQPNNDVLCAELTLFRNHCRKNKLDI</sequence>